<name>E1RI46_METP4</name>
<dbReference type="Pfam" id="PF00288">
    <property type="entry name" value="GHMP_kinases_N"/>
    <property type="match status" value="1"/>
</dbReference>
<dbReference type="InterPro" id="IPR020568">
    <property type="entry name" value="Ribosomal_Su5_D2-typ_SF"/>
</dbReference>
<accession>E1RI46</accession>
<dbReference type="EMBL" id="CP002117">
    <property type="protein sequence ID" value="ADN35431.1"/>
    <property type="molecule type" value="Genomic_DNA"/>
</dbReference>
<dbReference type="SUPFAM" id="SSF54211">
    <property type="entry name" value="Ribosomal protein S5 domain 2-like"/>
    <property type="match status" value="1"/>
</dbReference>
<dbReference type="GO" id="GO:0016301">
    <property type="term" value="F:kinase activity"/>
    <property type="evidence" value="ECO:0007669"/>
    <property type="project" value="UniProtKB-KW"/>
</dbReference>
<dbReference type="Proteomes" id="UP000006565">
    <property type="component" value="Chromosome"/>
</dbReference>
<keyword evidence="4" id="KW-1185">Reference proteome</keyword>
<organism evidence="3 4">
    <name type="scientific">Methanolacinia petrolearia (strain DSM 11571 / OCM 486 / SEBR 4847)</name>
    <name type="common">Methanoplanus petrolearius</name>
    <dbReference type="NCBI Taxonomy" id="679926"/>
    <lineage>
        <taxon>Archaea</taxon>
        <taxon>Methanobacteriati</taxon>
        <taxon>Methanobacteriota</taxon>
        <taxon>Stenosarchaea group</taxon>
        <taxon>Methanomicrobia</taxon>
        <taxon>Methanomicrobiales</taxon>
        <taxon>Methanomicrobiaceae</taxon>
        <taxon>Methanolacinia</taxon>
    </lineage>
</organism>
<dbReference type="KEGG" id="mpi:Mpet_0657"/>
<dbReference type="GeneID" id="9743106"/>
<dbReference type="Gene3D" id="3.30.230.10">
    <property type="match status" value="1"/>
</dbReference>
<dbReference type="PANTHER" id="PTHR20861">
    <property type="entry name" value="HOMOSERINE/4-DIPHOSPHOCYTIDYL-2-C-METHYL-D-ERYTHRITOL KINASE"/>
    <property type="match status" value="1"/>
</dbReference>
<dbReference type="PANTHER" id="PTHR20861:SF6">
    <property type="entry name" value="BETA-RIBOFURANOSYLPHENOL 5'-PHOSPHATE SYNTHASE"/>
    <property type="match status" value="1"/>
</dbReference>
<dbReference type="STRING" id="679926.Mpet_0657"/>
<dbReference type="OrthoDB" id="116147at2157"/>
<dbReference type="RefSeq" id="WP_013328609.1">
    <property type="nucleotide sequence ID" value="NC_014507.1"/>
</dbReference>
<evidence type="ECO:0000313" key="3">
    <source>
        <dbReference type="EMBL" id="ADN35431.1"/>
    </source>
</evidence>
<dbReference type="eggNOG" id="arCOG01026">
    <property type="taxonomic scope" value="Archaea"/>
</dbReference>
<dbReference type="HOGENOM" id="CLU_775260_0_0_2"/>
<protein>
    <submittedName>
        <fullName evidence="3">GHMP kinase</fullName>
    </submittedName>
</protein>
<evidence type="ECO:0000313" key="4">
    <source>
        <dbReference type="Proteomes" id="UP000006565"/>
    </source>
</evidence>
<reference evidence="3 4" key="1">
    <citation type="journal article" date="2010" name="Stand. Genomic Sci.">
        <title>Complete genome sequence of Methanoplanus petrolearius type strain (SEBR 4847).</title>
        <authorList>
            <person name="Brambilla E."/>
            <person name="Djao O.D."/>
            <person name="Daligault H."/>
            <person name="Lapidus A."/>
            <person name="Lucas S."/>
            <person name="Hammon N."/>
            <person name="Nolan M."/>
            <person name="Tice H."/>
            <person name="Cheng J.F."/>
            <person name="Han C."/>
            <person name="Tapia R."/>
            <person name="Goodwin L."/>
            <person name="Pitluck S."/>
            <person name="Liolios K."/>
            <person name="Ivanova N."/>
            <person name="Mavromatis K."/>
            <person name="Mikhailova N."/>
            <person name="Pati A."/>
            <person name="Chen A."/>
            <person name="Palaniappan K."/>
            <person name="Land M."/>
            <person name="Hauser L."/>
            <person name="Chang Y.J."/>
            <person name="Jeffries C.D."/>
            <person name="Rohde M."/>
            <person name="Spring S."/>
            <person name="Sikorski J."/>
            <person name="Goker M."/>
            <person name="Woyke T."/>
            <person name="Bristow J."/>
            <person name="Eisen J.A."/>
            <person name="Markowitz V."/>
            <person name="Hugenholtz P."/>
            <person name="Kyrpides N.C."/>
            <person name="Klenk H.P."/>
        </authorList>
    </citation>
    <scope>NUCLEOTIDE SEQUENCE [LARGE SCALE GENOMIC DNA]</scope>
    <source>
        <strain evidence="4">DSM 11571 / OCM 486 / SEBR 4847</strain>
    </source>
</reference>
<evidence type="ECO:0000256" key="1">
    <source>
        <dbReference type="ARBA" id="ARBA00022679"/>
    </source>
</evidence>
<dbReference type="InterPro" id="IPR014721">
    <property type="entry name" value="Ribsml_uS5_D2-typ_fold_subgr"/>
</dbReference>
<keyword evidence="1" id="KW-0808">Transferase</keyword>
<sequence length="357" mass="39052">MAKLTIRGGDLDLVEYEFSPFDIGENIETLGIKPDKEPFPEKGTFIVTAPARIHLSVLDMNRFAPNRPGGGGIGFAIQLYTNAAVTCTDGEVSIEYDRVPVIRHFVEVFKKVTGYTGGFTIKITDHEKKHVGLGSTGSVLLAVGHAMNSAVGSPLDSDQIRLLIGNNYVEETCDGHIIHGFETGVGPAAATYGGMAVLGDELNLVCHHSFAADKNVYIIIPPTEAKAHGEDEFNVLMNRARELDYRDRELKAYLVLMDLIPALIRDDLKTLGEVISEIDFRGSKRAEVEHNSFEIYHYMSKLRGSGLEFVGMSSVGPSIAVITEKPETEMRKIAEKLGLEISIATKIDNEGLMIAKN</sequence>
<dbReference type="GO" id="GO:0005524">
    <property type="term" value="F:ATP binding"/>
    <property type="evidence" value="ECO:0007669"/>
    <property type="project" value="InterPro"/>
</dbReference>
<dbReference type="AlphaFoldDB" id="E1RI46"/>
<keyword evidence="3" id="KW-0418">Kinase</keyword>
<gene>
    <name evidence="3" type="ordered locus">Mpet_0657</name>
</gene>
<evidence type="ECO:0000259" key="2">
    <source>
        <dbReference type="Pfam" id="PF00288"/>
    </source>
</evidence>
<feature type="domain" description="GHMP kinase N-terminal" evidence="2">
    <location>
        <begin position="104"/>
        <end position="166"/>
    </location>
</feature>
<dbReference type="InterPro" id="IPR006204">
    <property type="entry name" value="GHMP_kinase_N_dom"/>
</dbReference>
<proteinExistence type="predicted"/>